<feature type="non-terminal residue" evidence="1">
    <location>
        <position position="25"/>
    </location>
</feature>
<proteinExistence type="predicted"/>
<dbReference type="Proteomes" id="UP000036987">
    <property type="component" value="Unassembled WGS sequence"/>
</dbReference>
<evidence type="ECO:0000313" key="1">
    <source>
        <dbReference type="EMBL" id="KMZ67834.1"/>
    </source>
</evidence>
<name>A0A0K9PFT9_ZOSMR</name>
<evidence type="ECO:0000313" key="2">
    <source>
        <dbReference type="Proteomes" id="UP000036987"/>
    </source>
</evidence>
<gene>
    <name evidence="1" type="ORF">ZOSMA_2583G00010</name>
</gene>
<dbReference type="AlphaFoldDB" id="A0A0K9PFT9"/>
<sequence>MVKRFLLENGRPLGFCRGDSYRRWL</sequence>
<protein>
    <submittedName>
        <fullName evidence="1">Uncharacterized protein</fullName>
    </submittedName>
</protein>
<comment type="caution">
    <text evidence="1">The sequence shown here is derived from an EMBL/GenBank/DDBJ whole genome shotgun (WGS) entry which is preliminary data.</text>
</comment>
<accession>A0A0K9PFT9</accession>
<dbReference type="EMBL" id="LFYR01000882">
    <property type="protein sequence ID" value="KMZ67834.1"/>
    <property type="molecule type" value="Genomic_DNA"/>
</dbReference>
<reference evidence="2" key="1">
    <citation type="journal article" date="2016" name="Nature">
        <title>The genome of the seagrass Zostera marina reveals angiosperm adaptation to the sea.</title>
        <authorList>
            <person name="Olsen J.L."/>
            <person name="Rouze P."/>
            <person name="Verhelst B."/>
            <person name="Lin Y.-C."/>
            <person name="Bayer T."/>
            <person name="Collen J."/>
            <person name="Dattolo E."/>
            <person name="De Paoli E."/>
            <person name="Dittami S."/>
            <person name="Maumus F."/>
            <person name="Michel G."/>
            <person name="Kersting A."/>
            <person name="Lauritano C."/>
            <person name="Lohaus R."/>
            <person name="Toepel M."/>
            <person name="Tonon T."/>
            <person name="Vanneste K."/>
            <person name="Amirebrahimi M."/>
            <person name="Brakel J."/>
            <person name="Bostroem C."/>
            <person name="Chovatia M."/>
            <person name="Grimwood J."/>
            <person name="Jenkins J.W."/>
            <person name="Jueterbock A."/>
            <person name="Mraz A."/>
            <person name="Stam W.T."/>
            <person name="Tice H."/>
            <person name="Bornberg-Bauer E."/>
            <person name="Green P.J."/>
            <person name="Pearson G.A."/>
            <person name="Procaccini G."/>
            <person name="Duarte C.M."/>
            <person name="Schmutz J."/>
            <person name="Reusch T.B.H."/>
            <person name="Van de Peer Y."/>
        </authorList>
    </citation>
    <scope>NUCLEOTIDE SEQUENCE [LARGE SCALE GENOMIC DNA]</scope>
    <source>
        <strain evidence="2">cv. Finnish</strain>
    </source>
</reference>
<organism evidence="1 2">
    <name type="scientific">Zostera marina</name>
    <name type="common">Eelgrass</name>
    <dbReference type="NCBI Taxonomy" id="29655"/>
    <lineage>
        <taxon>Eukaryota</taxon>
        <taxon>Viridiplantae</taxon>
        <taxon>Streptophyta</taxon>
        <taxon>Embryophyta</taxon>
        <taxon>Tracheophyta</taxon>
        <taxon>Spermatophyta</taxon>
        <taxon>Magnoliopsida</taxon>
        <taxon>Liliopsida</taxon>
        <taxon>Zosteraceae</taxon>
        <taxon>Zostera</taxon>
    </lineage>
</organism>
<keyword evidence="2" id="KW-1185">Reference proteome</keyword>